<dbReference type="Pfam" id="PF03106">
    <property type="entry name" value="WRKY"/>
    <property type="match status" value="1"/>
</dbReference>
<evidence type="ECO:0000313" key="8">
    <source>
        <dbReference type="EMBL" id="KAK7301057.1"/>
    </source>
</evidence>
<dbReference type="Proteomes" id="UP001359559">
    <property type="component" value="Unassembled WGS sequence"/>
</dbReference>
<evidence type="ECO:0000256" key="6">
    <source>
        <dbReference type="SAM" id="MobiDB-lite"/>
    </source>
</evidence>
<dbReference type="SUPFAM" id="SSF118290">
    <property type="entry name" value="WRKY DNA-binding domain"/>
    <property type="match status" value="1"/>
</dbReference>
<keyword evidence="4" id="KW-0804">Transcription</keyword>
<feature type="region of interest" description="Disordered" evidence="6">
    <location>
        <begin position="79"/>
        <end position="103"/>
    </location>
</feature>
<keyword evidence="9" id="KW-1185">Reference proteome</keyword>
<dbReference type="InterPro" id="IPR044810">
    <property type="entry name" value="WRKY_plant"/>
</dbReference>
<reference evidence="8 9" key="1">
    <citation type="submission" date="2024-01" db="EMBL/GenBank/DDBJ databases">
        <title>The genomes of 5 underutilized Papilionoideae crops provide insights into root nodulation and disease resistance.</title>
        <authorList>
            <person name="Yuan L."/>
        </authorList>
    </citation>
    <scope>NUCLEOTIDE SEQUENCE [LARGE SCALE GENOMIC DNA]</scope>
    <source>
        <strain evidence="8">LY-2023</strain>
        <tissue evidence="8">Leaf</tissue>
    </source>
</reference>
<organism evidence="8 9">
    <name type="scientific">Clitoria ternatea</name>
    <name type="common">Butterfly pea</name>
    <dbReference type="NCBI Taxonomy" id="43366"/>
    <lineage>
        <taxon>Eukaryota</taxon>
        <taxon>Viridiplantae</taxon>
        <taxon>Streptophyta</taxon>
        <taxon>Embryophyta</taxon>
        <taxon>Tracheophyta</taxon>
        <taxon>Spermatophyta</taxon>
        <taxon>Magnoliopsida</taxon>
        <taxon>eudicotyledons</taxon>
        <taxon>Gunneridae</taxon>
        <taxon>Pentapetalae</taxon>
        <taxon>rosids</taxon>
        <taxon>fabids</taxon>
        <taxon>Fabales</taxon>
        <taxon>Fabaceae</taxon>
        <taxon>Papilionoideae</taxon>
        <taxon>50 kb inversion clade</taxon>
        <taxon>NPAAA clade</taxon>
        <taxon>indigoferoid/millettioid clade</taxon>
        <taxon>Phaseoleae</taxon>
        <taxon>Clitoria</taxon>
    </lineage>
</organism>
<evidence type="ECO:0000313" key="9">
    <source>
        <dbReference type="Proteomes" id="UP001359559"/>
    </source>
</evidence>
<dbReference type="PROSITE" id="PS50811">
    <property type="entry name" value="WRKY"/>
    <property type="match status" value="1"/>
</dbReference>
<name>A0AAN9JNE7_CLITE</name>
<feature type="domain" description="WRKY" evidence="7">
    <location>
        <begin position="148"/>
        <end position="216"/>
    </location>
</feature>
<proteinExistence type="predicted"/>
<dbReference type="EMBL" id="JAYKXN010000003">
    <property type="protein sequence ID" value="KAK7301057.1"/>
    <property type="molecule type" value="Genomic_DNA"/>
</dbReference>
<evidence type="ECO:0000256" key="4">
    <source>
        <dbReference type="ARBA" id="ARBA00023163"/>
    </source>
</evidence>
<dbReference type="AlphaFoldDB" id="A0AAN9JNE7"/>
<keyword evidence="3" id="KW-0238">DNA-binding</keyword>
<protein>
    <recommendedName>
        <fullName evidence="7">WRKY domain-containing protein</fullName>
    </recommendedName>
</protein>
<evidence type="ECO:0000256" key="1">
    <source>
        <dbReference type="ARBA" id="ARBA00004123"/>
    </source>
</evidence>
<dbReference type="InterPro" id="IPR036576">
    <property type="entry name" value="WRKY_dom_sf"/>
</dbReference>
<dbReference type="SMART" id="SM00774">
    <property type="entry name" value="WRKY"/>
    <property type="match status" value="1"/>
</dbReference>
<sequence length="293" mass="33030">MNNNNNLCSDESVSTNKKKRVIIKELVQGQEAATKLKLLLKNPFGSEGSLSSQELMANILRSFSETISIITSEISGQNGSPVAGAGNASNETKKRSQKGGRGCYNRSSTVVVHCFTRQTLLCVRDLDYWVWKEEALCVRTKSSQAWSILSNTTGDNYAWRKYGQKEILNSEFPRSYFRCSYKYDQDCGATKQVQRDEENPEMYRITYIGLHTCNASADSVDWESFLLNCEASETIEEKQYPKEETPSDVTDPTLVSLNMESHNNDAECMDMDFGVDSLQFCPHFPFAPSHHCP</sequence>
<dbReference type="Gene3D" id="2.20.25.80">
    <property type="entry name" value="WRKY domain"/>
    <property type="match status" value="1"/>
</dbReference>
<keyword evidence="5" id="KW-0539">Nucleus</keyword>
<evidence type="ECO:0000259" key="7">
    <source>
        <dbReference type="PROSITE" id="PS50811"/>
    </source>
</evidence>
<dbReference type="GO" id="GO:0043565">
    <property type="term" value="F:sequence-specific DNA binding"/>
    <property type="evidence" value="ECO:0007669"/>
    <property type="project" value="InterPro"/>
</dbReference>
<gene>
    <name evidence="8" type="ORF">RJT34_11913</name>
</gene>
<dbReference type="GO" id="GO:0005634">
    <property type="term" value="C:nucleus"/>
    <property type="evidence" value="ECO:0007669"/>
    <property type="project" value="UniProtKB-SubCell"/>
</dbReference>
<keyword evidence="2" id="KW-0805">Transcription regulation</keyword>
<dbReference type="InterPro" id="IPR003657">
    <property type="entry name" value="WRKY_dom"/>
</dbReference>
<evidence type="ECO:0000256" key="2">
    <source>
        <dbReference type="ARBA" id="ARBA00023015"/>
    </source>
</evidence>
<comment type="subcellular location">
    <subcellularLocation>
        <location evidence="1">Nucleus</location>
    </subcellularLocation>
</comment>
<evidence type="ECO:0000256" key="3">
    <source>
        <dbReference type="ARBA" id="ARBA00023125"/>
    </source>
</evidence>
<dbReference type="PANTHER" id="PTHR31282">
    <property type="entry name" value="WRKY TRANSCRIPTION FACTOR 21-RELATED"/>
    <property type="match status" value="1"/>
</dbReference>
<dbReference type="GO" id="GO:0003700">
    <property type="term" value="F:DNA-binding transcription factor activity"/>
    <property type="evidence" value="ECO:0007669"/>
    <property type="project" value="InterPro"/>
</dbReference>
<accession>A0AAN9JNE7</accession>
<evidence type="ECO:0000256" key="5">
    <source>
        <dbReference type="ARBA" id="ARBA00023242"/>
    </source>
</evidence>
<comment type="caution">
    <text evidence="8">The sequence shown here is derived from an EMBL/GenBank/DDBJ whole genome shotgun (WGS) entry which is preliminary data.</text>
</comment>